<keyword evidence="13" id="KW-1185">Reference proteome</keyword>
<dbReference type="Proteomes" id="UP000293637">
    <property type="component" value="Unassembled WGS sequence"/>
</dbReference>
<reference evidence="10 12" key="2">
    <citation type="journal article" date="2019" name="Sci. Transl. Med.">
        <title>Quorum sensing between bacterial species on the skin protects against epidermal injury in atopic dermatitis.</title>
        <authorList>
            <person name="Williams M.R."/>
        </authorList>
    </citation>
    <scope>NUCLEOTIDE SEQUENCE [LARGE SCALE GENOMIC DNA]</scope>
    <source>
        <strain evidence="10 12">E7</strain>
    </source>
</reference>
<evidence type="ECO:0000313" key="10">
    <source>
        <dbReference type="EMBL" id="TBW73597.1"/>
    </source>
</evidence>
<evidence type="ECO:0000313" key="8">
    <source>
        <dbReference type="EMBL" id="KXA38407.1"/>
    </source>
</evidence>
<evidence type="ECO:0000313" key="11">
    <source>
        <dbReference type="Proteomes" id="UP000070063"/>
    </source>
</evidence>
<comment type="subcellular location">
    <subcellularLocation>
        <location evidence="1">Secreted</location>
    </subcellularLocation>
</comment>
<dbReference type="Proteomes" id="UP000070063">
    <property type="component" value="Unassembled WGS sequence"/>
</dbReference>
<dbReference type="EMBL" id="LRQI01000048">
    <property type="protein sequence ID" value="KXA38407.1"/>
    <property type="molecule type" value="Genomic_DNA"/>
</dbReference>
<dbReference type="InterPro" id="IPR008846">
    <property type="entry name" value="PSMbeta"/>
</dbReference>
<keyword evidence="3" id="KW-0964">Secreted</keyword>
<dbReference type="STRING" id="28035.B6N84_01980"/>
<sequence>MSGIVDAISKAVQAGLDKDWATMATSIADAIAKGVDFIAGFFN</sequence>
<gene>
    <name evidence="10" type="ORF">EQ812_01985</name>
    <name evidence="9" type="ORF">FO454_01480</name>
    <name evidence="8" type="ORF">HMPREF3225_01209</name>
</gene>
<keyword evidence="5" id="KW-0354">Hemolysis</keyword>
<organism evidence="10 12">
    <name type="scientific">Staphylococcus lugdunensis</name>
    <dbReference type="NCBI Taxonomy" id="28035"/>
    <lineage>
        <taxon>Bacteria</taxon>
        <taxon>Bacillati</taxon>
        <taxon>Bacillota</taxon>
        <taxon>Bacilli</taxon>
        <taxon>Bacillales</taxon>
        <taxon>Staphylococcaceae</taxon>
        <taxon>Staphylococcus</taxon>
    </lineage>
</organism>
<dbReference type="GO" id="GO:0090729">
    <property type="term" value="F:toxin activity"/>
    <property type="evidence" value="ECO:0007669"/>
    <property type="project" value="UniProtKB-KW"/>
</dbReference>
<dbReference type="EMBL" id="CP041722">
    <property type="protein sequence ID" value="QEX37652.1"/>
    <property type="molecule type" value="Genomic_DNA"/>
</dbReference>
<evidence type="ECO:0000256" key="6">
    <source>
        <dbReference type="ARBA" id="ARBA00022852"/>
    </source>
</evidence>
<evidence type="ECO:0000256" key="4">
    <source>
        <dbReference type="ARBA" id="ARBA00022656"/>
    </source>
</evidence>
<dbReference type="EMBL" id="SCHB01000001">
    <property type="protein sequence ID" value="TBW73597.1"/>
    <property type="molecule type" value="Genomic_DNA"/>
</dbReference>
<reference evidence="9 13" key="3">
    <citation type="submission" date="2019-07" db="EMBL/GenBank/DDBJ databases">
        <title>Comparative genome analysis of staphylococcus lugdunensis shows clonal complex-dependent diversity of the putative virulence factor, ess/type vii locus.</title>
        <authorList>
            <person name="Lebeurre J."/>
            <person name="Dahyot S."/>
            <person name="Diene S."/>
            <person name="Paulay A."/>
            <person name="Aubourg M."/>
            <person name="Argemi X."/>
            <person name="Giard J.-C."/>
            <person name="Tournier I."/>
            <person name="Francois P."/>
            <person name="Pestel-Caron M."/>
        </authorList>
    </citation>
    <scope>NUCLEOTIDE SEQUENCE [LARGE SCALE GENOMIC DNA]</scope>
    <source>
        <strain evidence="9 13">SL13</strain>
    </source>
</reference>
<keyword evidence="6" id="KW-0204">Cytolysis</keyword>
<proteinExistence type="inferred from homology"/>
<name>A0A133Q6A1_STALU</name>
<protein>
    <submittedName>
        <fullName evidence="10">Beta-class phenol-soluble modulin</fullName>
    </submittedName>
    <submittedName>
        <fullName evidence="8">Hemolysin H1U</fullName>
    </submittedName>
</protein>
<evidence type="ECO:0000313" key="9">
    <source>
        <dbReference type="EMBL" id="QEX37652.1"/>
    </source>
</evidence>
<evidence type="ECO:0000256" key="2">
    <source>
        <dbReference type="ARBA" id="ARBA00006367"/>
    </source>
</evidence>
<keyword evidence="4" id="KW-0800">Toxin</keyword>
<dbReference type="GO" id="GO:0005576">
    <property type="term" value="C:extracellular region"/>
    <property type="evidence" value="ECO:0007669"/>
    <property type="project" value="UniProtKB-SubCell"/>
</dbReference>
<dbReference type="GO" id="GO:0031640">
    <property type="term" value="P:killing of cells of another organism"/>
    <property type="evidence" value="ECO:0007669"/>
    <property type="project" value="UniProtKB-KW"/>
</dbReference>
<evidence type="ECO:0000256" key="7">
    <source>
        <dbReference type="ARBA" id="ARBA00023026"/>
    </source>
</evidence>
<reference evidence="8 11" key="1">
    <citation type="submission" date="2016-01" db="EMBL/GenBank/DDBJ databases">
        <authorList>
            <person name="Mitreva M."/>
            <person name="Pepin K.H."/>
            <person name="Mihindukulasuriya K.A."/>
            <person name="Fulton R."/>
            <person name="Fronick C."/>
            <person name="O'Laughlin M."/>
            <person name="Miner T."/>
            <person name="Herter B."/>
            <person name="Rosa B.A."/>
            <person name="Cordes M."/>
            <person name="Tomlinson C."/>
            <person name="Wollam A."/>
            <person name="Palsikar V.B."/>
            <person name="Mardis E.R."/>
            <person name="Wilson R.K."/>
        </authorList>
    </citation>
    <scope>NUCLEOTIDE SEQUENCE [LARGE SCALE GENOMIC DNA]</scope>
    <source>
        <strain evidence="8 11">MJR7738</strain>
    </source>
</reference>
<comment type="similarity">
    <text evidence="2">Belongs to the staphylococcal hemolytic protein family.</text>
</comment>
<evidence type="ECO:0000256" key="1">
    <source>
        <dbReference type="ARBA" id="ARBA00004613"/>
    </source>
</evidence>
<dbReference type="Pfam" id="PF05480">
    <property type="entry name" value="PSMbeta"/>
    <property type="match status" value="1"/>
</dbReference>
<evidence type="ECO:0000313" key="13">
    <source>
        <dbReference type="Proteomes" id="UP000325462"/>
    </source>
</evidence>
<accession>A0A133Q6A1</accession>
<dbReference type="RefSeq" id="WP_002460483.1">
    <property type="nucleotide sequence ID" value="NZ_AP021848.1"/>
</dbReference>
<evidence type="ECO:0000313" key="12">
    <source>
        <dbReference type="Proteomes" id="UP000293637"/>
    </source>
</evidence>
<evidence type="ECO:0000256" key="5">
    <source>
        <dbReference type="ARBA" id="ARBA00022735"/>
    </source>
</evidence>
<dbReference type="AlphaFoldDB" id="A0A133Q6A1"/>
<keyword evidence="7" id="KW-0843">Virulence</keyword>
<dbReference type="Proteomes" id="UP000325462">
    <property type="component" value="Chromosome"/>
</dbReference>
<evidence type="ECO:0000256" key="3">
    <source>
        <dbReference type="ARBA" id="ARBA00022525"/>
    </source>
</evidence>
<dbReference type="GeneID" id="58091157"/>